<feature type="region of interest" description="Disordered" evidence="1">
    <location>
        <begin position="530"/>
        <end position="589"/>
    </location>
</feature>
<feature type="compositionally biased region" description="Low complexity" evidence="1">
    <location>
        <begin position="65"/>
        <end position="214"/>
    </location>
</feature>
<keyword evidence="2" id="KW-1133">Transmembrane helix</keyword>
<protein>
    <recommendedName>
        <fullName evidence="6">RING-type domain-containing protein</fullName>
    </recommendedName>
</protein>
<sequence>MRSSLGALACCWLLAAADAGAMRSSLGALACCWLLAAADESAAPTALPSYSASPTVAPSSPPTASPSFSHDPTLSPSTAAPTSSFAPTTSPSYAPTYAPSTAAPTTGAPTATHRPTASPTTAAPTTAAPSAAPSTAAPTEDPTAAPTPTPSTAAPTTASPSFSPTTSPQPTASPRPTATPTTALPSSSPTTAAPSYAPTTAAPSATAGPTTFAPVPRPDPGLPGSEYTEPPTTAAPSAAPSYRPTQEPTSPPPFAVVIASSFPVRITGGLANVTAALVTPPTAKTLVRVLSVVDDEAATLFADLRGATQPRTPAPSAAPCADSESWTFDGNDAKDCAWVAEKPDARCAKVGGDGETAADACCACEEAAPSAAPTAYSYSYAERRLDETYSYSYEAPDAFLSFNFTADGGGDSDFLAAGDVVDAFVADAVNASDFGVLDAIFKSYAADLPVAVDILRFDAAWLRGATSVANYTSAPRKRRKDKTFELWVKRAFRKVRRKRDSTLFYILYPFICCFCCGCCLTPLAIARRGRPPKPPPPPPPDVERPPPPVVAPAVVERPAAVEAPAADDRADVADLRDGRRPSTPPRAIEAREKRALLEDVDDVLADFRKQMTAVDALAPTYAVAKWRWADEDANPKSPMRLFGRHRRGGATRRDDSEHRGEAAMASFAATEQAAFVLPDAADVLESATPALTSFRVVVTPHRCIKVILHYQAGYPATAAVVEVRNPAYPPPLLKKILAAAEDAAAAAAAEGRGALAPVAAAARAFLEGNRFVPCWRELRRCALLCERRGGGMAGANPAKGVARFAAKTGAYAVEFSVTVPADYPAAGVELAVRASDFSRPLVDVQLAQVRELVRRCAAGADVDAAKRLSDPVAASAARLGAGDDRGPRVTASGAHFRSLKWDMKALKKIADLRDVGAERTKRGVPAHGREERRGAKRELKTLARFEGARDAAAHAALSATAAEAAAAPPVPSLFAAVEALVDDFAARLPEETCQCCGARVLPEDPACPAAAGDEPTRALCGHWFHYACLEKALTGPPFALSCGACDRRVWHPAWPDAAKLKEAWHARERPRDATMHRLRLLQAACAPLGSPGEKPEAWLFVCGVDGKDNWGSAAALRWLVLGESGRGLLEERVRPFFVGSDVPLASDADREAVAEALEETVLLVTRSTVSLLYDARAAPALATLLVCPGLREYVVECAGGDVDAAEAAKAAGFVRLVACEVGAAGARVGVVLPRGAESAAEDVEYWPLVQALAVGEAPGLHGRGDFGGFFSQRHDVVDATATFKACVGALDGALLRDRLAASTPALRQHVEETFRAMRGPGGLGVAPDLTEARAAERLAAFFDYGEAEHPAVPKPNLQPDFNAPFALLGTRTSSSMCADGASDATAADATAPQIVVQARDPTSGLRLCRTYVLGAGVVPVVPGDDDDDDDDDRETAAPAPAAGAVQRVAEAYAGLARALHGAAPAALANAATLTGLEAPLRDAVLAHLPPGAGESLVVATDATDCDGRPLVDAGELGKLGCLVYVRLTLSLGPLGAVAVGDTFLFPPPPGAGAPGAFPLLQGEGALLTGDRCAPYAQPFGACGGPEFSAAGALARRLRDVHFPRRDDVALGARLEGFPAATLLVTPAAPHLPAALTGRLDVYERGFVLHEAGVAPLVVSFGRGDVDDVAVGARAACHLVALACPRHALAHAAPAGAILDEVCLVVPARSEAHRSLERRLSDWRADCRRARPANFSAASAARFARPFDALHADQAAGLSRSSRACGASSSALVGALLGAFEARVEDDARDRLHGVVEAPGRGAPPPRPAGVFSLLGAPGSGVGDVAAALLRRGRESDGVAWVHVEGAVDAATLALDVPATAERLAAAPPGRLLLSCCCLDGALAVAAAAAAARAELRGLAAVARDPTSGLRLCRTYVLGAGVVPVVSGDDDDDDDDDRETAAPAPAAGAVQRVAEAYAGLARALHGAAPAALAAAATLTGLEAPLRDAVLAHLPPGAGESLVVATDATDCDGRPLVDAGELGKLGCLVYVRLTLAELRASTLAVAAPRDRDAARPALRRLLDNARAKVEGKKAVDGRLAALDHDLRAFRAKRPAFRALTALAGSLRLAENGRRVAAPCGLDGNARVASLWAQPRNHAARAGPLVVVAAGPGLDADALEHALLLASAEPAVPRAKRDRASLTDDDVAALDAAARDAGAPLPPGWAFDGSAYASFDGIRTKLRPDIDALVDAHLAGLNAQIDRENAAIAANAGTRTAASASASNSGASTEPAMSAPSLASLRATRPALPKPVRGGAQRLPAVAGARKPPAKKPSSAPKRVTIAEPGEHTPEAPGEGLARGRAVGAFNLAKPKHPNFAESEWENELARSILVLYGSAMGADEDVEGAENDFAIDRDAVRVPRDKITREEVRAGAAREARDKRRTAAAREARDRKKRENPFKHPERPNSAEAKPRKAFPLLSAKVQPIWPIQSEWASLAEGDALALELGALEEAGLYAAYLERVEASLNVYGQKLDERPGDLYKRLWRRPARKSTGDVGAKLQKSRARRQLAVTANVFGARCVETRRFAPALEILKTAERLCACPEILDRGEMAQLRAFVDDSHAFYYYTRAKAHAALMYATRAMRVHARRRDWPHVAKRHAEAARCLGQVLHLVETGELDDRGDAPHKLCLVAVTHHNIAVEQLLLHHVEEAVVSARGRAPAQNARRLARLCLSYSNRWLDKFESTHRCAAEALSAMGGGLAEGLDKARGRGKGGRGEGGRLTLTHGAAPKERRKTVMIAAG</sequence>
<feature type="compositionally biased region" description="Low complexity" evidence="1">
    <location>
        <begin position="225"/>
        <end position="242"/>
    </location>
</feature>
<feature type="region of interest" description="Disordered" evidence="1">
    <location>
        <begin position="2283"/>
        <end position="2333"/>
    </location>
</feature>
<gene>
    <name evidence="4" type="ORF">AURANDRAFT_65424</name>
</gene>
<evidence type="ECO:0000256" key="2">
    <source>
        <dbReference type="SAM" id="Phobius"/>
    </source>
</evidence>
<feature type="compositionally biased region" description="Low complexity" evidence="1">
    <location>
        <begin position="48"/>
        <end position="58"/>
    </location>
</feature>
<keyword evidence="2" id="KW-0472">Membrane</keyword>
<evidence type="ECO:0000256" key="1">
    <source>
        <dbReference type="SAM" id="MobiDB-lite"/>
    </source>
</evidence>
<reference evidence="4 5" key="1">
    <citation type="journal article" date="2011" name="Proc. Natl. Acad. Sci. U.S.A.">
        <title>Niche of harmful alga Aureococcus anophagefferens revealed through ecogenomics.</title>
        <authorList>
            <person name="Gobler C.J."/>
            <person name="Berry D.L."/>
            <person name="Dyhrman S.T."/>
            <person name="Wilhelm S.W."/>
            <person name="Salamov A."/>
            <person name="Lobanov A.V."/>
            <person name="Zhang Y."/>
            <person name="Collier J.L."/>
            <person name="Wurch L.L."/>
            <person name="Kustka A.B."/>
            <person name="Dill B.D."/>
            <person name="Shah M."/>
            <person name="VerBerkmoes N.C."/>
            <person name="Kuo A."/>
            <person name="Terry A."/>
            <person name="Pangilinan J."/>
            <person name="Lindquist E.A."/>
            <person name="Lucas S."/>
            <person name="Paulsen I.T."/>
            <person name="Hattenrath-Lehmann T.K."/>
            <person name="Talmage S.C."/>
            <person name="Walker E.A."/>
            <person name="Koch F."/>
            <person name="Burson A.M."/>
            <person name="Marcoval M.A."/>
            <person name="Tang Y.Z."/>
            <person name="Lecleir G.R."/>
            <person name="Coyne K.J."/>
            <person name="Berg G.M."/>
            <person name="Bertrand E.M."/>
            <person name="Saito M.A."/>
            <person name="Gladyshev V.N."/>
            <person name="Grigoriev I.V."/>
        </authorList>
    </citation>
    <scope>NUCLEOTIDE SEQUENCE [LARGE SCALE GENOMIC DNA]</scope>
    <source>
        <strain evidence="5">CCMP 1984</strain>
    </source>
</reference>
<accession>F0YDK0</accession>
<proteinExistence type="predicted"/>
<dbReference type="KEGG" id="aaf:AURANDRAFT_65424"/>
<feature type="compositionally biased region" description="Basic and acidic residues" evidence="1">
    <location>
        <begin position="2422"/>
        <end position="2448"/>
    </location>
</feature>
<feature type="region of interest" description="Disordered" evidence="1">
    <location>
        <begin position="45"/>
        <end position="249"/>
    </location>
</feature>
<keyword evidence="5" id="KW-1185">Reference proteome</keyword>
<dbReference type="PANTHER" id="PTHR40237">
    <property type="entry name" value="LD44813P"/>
    <property type="match status" value="1"/>
</dbReference>
<dbReference type="InParanoid" id="F0YDK0"/>
<feature type="compositionally biased region" description="Low complexity" evidence="1">
    <location>
        <begin position="2297"/>
        <end position="2317"/>
    </location>
</feature>
<feature type="compositionally biased region" description="Pro residues" evidence="1">
    <location>
        <begin position="532"/>
        <end position="550"/>
    </location>
</feature>
<feature type="compositionally biased region" description="Basic and acidic residues" evidence="1">
    <location>
        <begin position="2741"/>
        <end position="2755"/>
    </location>
</feature>
<evidence type="ECO:0000313" key="4">
    <source>
        <dbReference type="EMBL" id="EGB06747.1"/>
    </source>
</evidence>
<feature type="compositionally biased region" description="Acidic residues" evidence="1">
    <location>
        <begin position="1423"/>
        <end position="1433"/>
    </location>
</feature>
<feature type="chain" id="PRO_5003261584" description="RING-type domain-containing protein" evidence="3">
    <location>
        <begin position="20"/>
        <end position="2778"/>
    </location>
</feature>
<evidence type="ECO:0000313" key="5">
    <source>
        <dbReference type="Proteomes" id="UP000002729"/>
    </source>
</evidence>
<dbReference type="eggNOG" id="KOG3544">
    <property type="taxonomic scope" value="Eukaryota"/>
</dbReference>
<dbReference type="RefSeq" id="XP_009038496.1">
    <property type="nucleotide sequence ID" value="XM_009040248.1"/>
</dbReference>
<dbReference type="OrthoDB" id="201140at2759"/>
<feature type="compositionally biased region" description="Basic and acidic residues" evidence="1">
    <location>
        <begin position="566"/>
        <end position="580"/>
    </location>
</feature>
<feature type="signal peptide" evidence="3">
    <location>
        <begin position="1"/>
        <end position="19"/>
    </location>
</feature>
<feature type="region of interest" description="Disordered" evidence="1">
    <location>
        <begin position="1419"/>
        <end position="1442"/>
    </location>
</feature>
<feature type="compositionally biased region" description="Basic and acidic residues" evidence="1">
    <location>
        <begin position="2405"/>
        <end position="2416"/>
    </location>
</feature>
<organism evidence="5">
    <name type="scientific">Aureococcus anophagefferens</name>
    <name type="common">Harmful bloom alga</name>
    <dbReference type="NCBI Taxonomy" id="44056"/>
    <lineage>
        <taxon>Eukaryota</taxon>
        <taxon>Sar</taxon>
        <taxon>Stramenopiles</taxon>
        <taxon>Ochrophyta</taxon>
        <taxon>Pelagophyceae</taxon>
        <taxon>Pelagomonadales</taxon>
        <taxon>Pelagomonadaceae</taxon>
        <taxon>Aureococcus</taxon>
    </lineage>
</organism>
<dbReference type="PANTHER" id="PTHR40237:SF1">
    <property type="entry name" value="LD44813P"/>
    <property type="match status" value="1"/>
</dbReference>
<name>F0YDK0_AURAN</name>
<evidence type="ECO:0000256" key="3">
    <source>
        <dbReference type="SAM" id="SignalP"/>
    </source>
</evidence>
<feature type="region of interest" description="Disordered" evidence="1">
    <location>
        <begin position="2741"/>
        <end position="2764"/>
    </location>
</feature>
<feature type="transmembrane region" description="Helical" evidence="2">
    <location>
        <begin position="503"/>
        <end position="525"/>
    </location>
</feature>
<evidence type="ECO:0008006" key="6">
    <source>
        <dbReference type="Google" id="ProtNLM"/>
    </source>
</evidence>
<keyword evidence="3" id="KW-0732">Signal</keyword>
<dbReference type="SUPFAM" id="SSF57850">
    <property type="entry name" value="RING/U-box"/>
    <property type="match status" value="1"/>
</dbReference>
<feature type="region of interest" description="Disordered" evidence="1">
    <location>
        <begin position="2405"/>
        <end position="2448"/>
    </location>
</feature>
<dbReference type="EMBL" id="GL833133">
    <property type="protein sequence ID" value="EGB06747.1"/>
    <property type="molecule type" value="Genomic_DNA"/>
</dbReference>
<dbReference type="Proteomes" id="UP000002729">
    <property type="component" value="Unassembled WGS sequence"/>
</dbReference>
<feature type="compositionally biased region" description="Low complexity" evidence="1">
    <location>
        <begin position="551"/>
        <end position="564"/>
    </location>
</feature>
<dbReference type="GeneID" id="20225324"/>
<dbReference type="OMA" id="ATDCDGR"/>
<keyword evidence="2" id="KW-0812">Transmembrane</keyword>